<feature type="region of interest" description="Disordered" evidence="1">
    <location>
        <begin position="46"/>
        <end position="86"/>
    </location>
</feature>
<dbReference type="AlphaFoldDB" id="A0A7J9IMF6"/>
<protein>
    <submittedName>
        <fullName evidence="2">Uncharacterized protein</fullName>
    </submittedName>
</protein>
<gene>
    <name evidence="2" type="ORF">Goarm_020035</name>
</gene>
<sequence>MSYADSEIISCIPLEVLENQEWNVNVALVVYATVSIGKPYLLPPEARSRQIQSKRQRRSPQQCRKGRGCPTGSSSAPLEDALPMAT</sequence>
<proteinExistence type="predicted"/>
<dbReference type="Proteomes" id="UP000593575">
    <property type="component" value="Unassembled WGS sequence"/>
</dbReference>
<name>A0A7J9IMF6_9ROSI</name>
<comment type="caution">
    <text evidence="2">The sequence shown here is derived from an EMBL/GenBank/DDBJ whole genome shotgun (WGS) entry which is preliminary data.</text>
</comment>
<keyword evidence="3" id="KW-1185">Reference proteome</keyword>
<reference evidence="2 3" key="1">
    <citation type="journal article" date="2019" name="Genome Biol. Evol.">
        <title>Insights into the evolution of the New World diploid cottons (Gossypium, subgenus Houzingenia) based on genome sequencing.</title>
        <authorList>
            <person name="Grover C.E."/>
            <person name="Arick M.A. 2nd"/>
            <person name="Thrash A."/>
            <person name="Conover J.L."/>
            <person name="Sanders W.S."/>
            <person name="Peterson D.G."/>
            <person name="Frelichowski J.E."/>
            <person name="Scheffler J.A."/>
            <person name="Scheffler B.E."/>
            <person name="Wendel J.F."/>
        </authorList>
    </citation>
    <scope>NUCLEOTIDE SEQUENCE [LARGE SCALE GENOMIC DNA]</scope>
    <source>
        <strain evidence="2">6</strain>
        <tissue evidence="2">Leaf</tissue>
    </source>
</reference>
<evidence type="ECO:0000256" key="1">
    <source>
        <dbReference type="SAM" id="MobiDB-lite"/>
    </source>
</evidence>
<dbReference type="EMBL" id="JABFAE010000002">
    <property type="protein sequence ID" value="MBA0823296.1"/>
    <property type="molecule type" value="Genomic_DNA"/>
</dbReference>
<organism evidence="2 3">
    <name type="scientific">Gossypium armourianum</name>
    <dbReference type="NCBI Taxonomy" id="34283"/>
    <lineage>
        <taxon>Eukaryota</taxon>
        <taxon>Viridiplantae</taxon>
        <taxon>Streptophyta</taxon>
        <taxon>Embryophyta</taxon>
        <taxon>Tracheophyta</taxon>
        <taxon>Spermatophyta</taxon>
        <taxon>Magnoliopsida</taxon>
        <taxon>eudicotyledons</taxon>
        <taxon>Gunneridae</taxon>
        <taxon>Pentapetalae</taxon>
        <taxon>rosids</taxon>
        <taxon>malvids</taxon>
        <taxon>Malvales</taxon>
        <taxon>Malvaceae</taxon>
        <taxon>Malvoideae</taxon>
        <taxon>Gossypium</taxon>
    </lineage>
</organism>
<evidence type="ECO:0000313" key="2">
    <source>
        <dbReference type="EMBL" id="MBA0823296.1"/>
    </source>
</evidence>
<accession>A0A7J9IMF6</accession>
<evidence type="ECO:0000313" key="3">
    <source>
        <dbReference type="Proteomes" id="UP000593575"/>
    </source>
</evidence>